<gene>
    <name evidence="7" type="ORF">DB30_06108</name>
</gene>
<evidence type="ECO:0000313" key="8">
    <source>
        <dbReference type="Proteomes" id="UP000031599"/>
    </source>
</evidence>
<dbReference type="PANTHER" id="PTHR11228:SF7">
    <property type="entry name" value="PQQA PEPTIDE CYCLASE"/>
    <property type="match status" value="1"/>
</dbReference>
<feature type="region of interest" description="Disordered" evidence="6">
    <location>
        <begin position="1"/>
        <end position="27"/>
    </location>
</feature>
<evidence type="ECO:0000313" key="7">
    <source>
        <dbReference type="EMBL" id="KIG15076.1"/>
    </source>
</evidence>
<proteinExistence type="predicted"/>
<dbReference type="EMBL" id="JMCC02000061">
    <property type="protein sequence ID" value="KIG15076.1"/>
    <property type="molecule type" value="Genomic_DNA"/>
</dbReference>
<dbReference type="SFLD" id="SFLDS00029">
    <property type="entry name" value="Radical_SAM"/>
    <property type="match status" value="1"/>
</dbReference>
<dbReference type="Gene3D" id="3.20.20.70">
    <property type="entry name" value="Aldolase class I"/>
    <property type="match status" value="1"/>
</dbReference>
<dbReference type="InterPro" id="IPR007197">
    <property type="entry name" value="rSAM"/>
</dbReference>
<protein>
    <submittedName>
        <fullName evidence="7">Putative Fe-S oxidoreductase</fullName>
    </submittedName>
</protein>
<dbReference type="AlphaFoldDB" id="A0A0C2CVE3"/>
<evidence type="ECO:0000256" key="2">
    <source>
        <dbReference type="ARBA" id="ARBA00022691"/>
    </source>
</evidence>
<reference evidence="7 8" key="1">
    <citation type="submission" date="2014-12" db="EMBL/GenBank/DDBJ databases">
        <title>Genome assembly of Enhygromyxa salina DSM 15201.</title>
        <authorList>
            <person name="Sharma G."/>
            <person name="Subramanian S."/>
        </authorList>
    </citation>
    <scope>NUCLEOTIDE SEQUENCE [LARGE SCALE GENOMIC DNA]</scope>
    <source>
        <strain evidence="7 8">DSM 15201</strain>
    </source>
</reference>
<dbReference type="CDD" id="cd01335">
    <property type="entry name" value="Radical_SAM"/>
    <property type="match status" value="1"/>
</dbReference>
<dbReference type="SUPFAM" id="SSF102114">
    <property type="entry name" value="Radical SAM enzymes"/>
    <property type="match status" value="1"/>
</dbReference>
<comment type="caution">
    <text evidence="7">The sequence shown here is derived from an EMBL/GenBank/DDBJ whole genome shotgun (WGS) entry which is preliminary data.</text>
</comment>
<dbReference type="InterPro" id="IPR058240">
    <property type="entry name" value="rSAM_sf"/>
</dbReference>
<accession>A0A0C2CVE3</accession>
<evidence type="ECO:0000256" key="6">
    <source>
        <dbReference type="SAM" id="MobiDB-lite"/>
    </source>
</evidence>
<dbReference type="PANTHER" id="PTHR11228">
    <property type="entry name" value="RADICAL SAM DOMAIN PROTEIN"/>
    <property type="match status" value="1"/>
</dbReference>
<keyword evidence="3" id="KW-0479">Metal-binding</keyword>
<dbReference type="GO" id="GO:0046872">
    <property type="term" value="F:metal ion binding"/>
    <property type="evidence" value="ECO:0007669"/>
    <property type="project" value="UniProtKB-KW"/>
</dbReference>
<evidence type="ECO:0000256" key="4">
    <source>
        <dbReference type="ARBA" id="ARBA00023004"/>
    </source>
</evidence>
<dbReference type="GO" id="GO:0003824">
    <property type="term" value="F:catalytic activity"/>
    <property type="evidence" value="ECO:0007669"/>
    <property type="project" value="InterPro"/>
</dbReference>
<sequence length="311" mass="34590">MAHQLPILTNTWSPEPQPLEDDGAAPPWPHQPTVEWQVCGQCNYDCSYCIQSKKYRVGYPTRDELDAALDFLNGLPGQWEVKMTGGEPFASRLLLDHIVPRLVAGSHTISTLTNLSASTKQLQRFAALTHGRLGIVSASLHLEFTRVPDFIARLELLRDHAHANARFVVNMVLVPDRLAEVAAAKREVEAAGFRWFGQLMKVKRGLHPYTAAQMREVEAIIGDLELATRTRSANMAPAYTGRRCWTGARYLVLLQSGDAWACRTARRHDQGFLGNVVRGQVELRPGPIRCPYSICPCTVPANRGMIEGVAR</sequence>
<dbReference type="InterPro" id="IPR050377">
    <property type="entry name" value="Radical_SAM_PqqE_MftC-like"/>
</dbReference>
<comment type="cofactor">
    <cofactor evidence="1">
        <name>[4Fe-4S] cluster</name>
        <dbReference type="ChEBI" id="CHEBI:49883"/>
    </cofactor>
</comment>
<organism evidence="7 8">
    <name type="scientific">Enhygromyxa salina</name>
    <dbReference type="NCBI Taxonomy" id="215803"/>
    <lineage>
        <taxon>Bacteria</taxon>
        <taxon>Pseudomonadati</taxon>
        <taxon>Myxococcota</taxon>
        <taxon>Polyangia</taxon>
        <taxon>Nannocystales</taxon>
        <taxon>Nannocystaceae</taxon>
        <taxon>Enhygromyxa</taxon>
    </lineage>
</organism>
<evidence type="ECO:0000256" key="1">
    <source>
        <dbReference type="ARBA" id="ARBA00001966"/>
    </source>
</evidence>
<dbReference type="Proteomes" id="UP000031599">
    <property type="component" value="Unassembled WGS sequence"/>
</dbReference>
<keyword evidence="4" id="KW-0408">Iron</keyword>
<evidence type="ECO:0000256" key="3">
    <source>
        <dbReference type="ARBA" id="ARBA00022723"/>
    </source>
</evidence>
<dbReference type="InterPro" id="IPR013785">
    <property type="entry name" value="Aldolase_TIM"/>
</dbReference>
<dbReference type="GO" id="GO:0051536">
    <property type="term" value="F:iron-sulfur cluster binding"/>
    <property type="evidence" value="ECO:0007669"/>
    <property type="project" value="UniProtKB-KW"/>
</dbReference>
<keyword evidence="5" id="KW-0411">Iron-sulfur</keyword>
<dbReference type="RefSeq" id="WP_052552491.1">
    <property type="nucleotide sequence ID" value="NZ_JMCC02000061.1"/>
</dbReference>
<keyword evidence="2" id="KW-0949">S-adenosyl-L-methionine</keyword>
<evidence type="ECO:0000256" key="5">
    <source>
        <dbReference type="ARBA" id="ARBA00023014"/>
    </source>
</evidence>
<name>A0A0C2CVE3_9BACT</name>